<dbReference type="Proteomes" id="UP000664601">
    <property type="component" value="Unassembled WGS sequence"/>
</dbReference>
<evidence type="ECO:0000259" key="3">
    <source>
        <dbReference type="PROSITE" id="PS50930"/>
    </source>
</evidence>
<dbReference type="PROSITE" id="PS50110">
    <property type="entry name" value="RESPONSE_REGULATORY"/>
    <property type="match status" value="1"/>
</dbReference>
<keyword evidence="1" id="KW-0597">Phosphoprotein</keyword>
<dbReference type="Pfam" id="PF04397">
    <property type="entry name" value="LytTR"/>
    <property type="match status" value="1"/>
</dbReference>
<dbReference type="Gene3D" id="3.40.50.2300">
    <property type="match status" value="1"/>
</dbReference>
<dbReference type="InterPro" id="IPR007492">
    <property type="entry name" value="LytTR_DNA-bd_dom"/>
</dbReference>
<dbReference type="PANTHER" id="PTHR37299:SF1">
    <property type="entry name" value="STAGE 0 SPORULATION PROTEIN A HOMOLOG"/>
    <property type="match status" value="1"/>
</dbReference>
<dbReference type="PANTHER" id="PTHR37299">
    <property type="entry name" value="TRANSCRIPTIONAL REGULATOR-RELATED"/>
    <property type="match status" value="1"/>
</dbReference>
<dbReference type="InterPro" id="IPR001789">
    <property type="entry name" value="Sig_transdc_resp-reg_receiver"/>
</dbReference>
<feature type="domain" description="HTH LytTR-type" evidence="3">
    <location>
        <begin position="132"/>
        <end position="229"/>
    </location>
</feature>
<protein>
    <submittedName>
        <fullName evidence="4">Response regulator transcription factor</fullName>
    </submittedName>
</protein>
<dbReference type="Gene3D" id="2.40.50.1020">
    <property type="entry name" value="LytTr DNA-binding domain"/>
    <property type="match status" value="1"/>
</dbReference>
<dbReference type="SMART" id="SM00448">
    <property type="entry name" value="REC"/>
    <property type="match status" value="1"/>
</dbReference>
<comment type="caution">
    <text evidence="4">The sequence shown here is derived from an EMBL/GenBank/DDBJ whole genome shotgun (WGS) entry which is preliminary data.</text>
</comment>
<feature type="modified residue" description="4-aspartylphosphate" evidence="1">
    <location>
        <position position="58"/>
    </location>
</feature>
<proteinExistence type="predicted"/>
<dbReference type="RefSeq" id="WP_207672212.1">
    <property type="nucleotide sequence ID" value="NZ_JAFREM010000004.1"/>
</dbReference>
<evidence type="ECO:0000256" key="1">
    <source>
        <dbReference type="PROSITE-ProRule" id="PRU00169"/>
    </source>
</evidence>
<dbReference type="SMART" id="SM00850">
    <property type="entry name" value="LytTR"/>
    <property type="match status" value="1"/>
</dbReference>
<dbReference type="PROSITE" id="PS50930">
    <property type="entry name" value="HTH_LYTTR"/>
    <property type="match status" value="1"/>
</dbReference>
<organism evidence="4 5">
    <name type="scientific">Candidatus Enterococcus moelleringii</name>
    <dbReference type="NCBI Taxonomy" id="2815325"/>
    <lineage>
        <taxon>Bacteria</taxon>
        <taxon>Bacillati</taxon>
        <taxon>Bacillota</taxon>
        <taxon>Bacilli</taxon>
        <taxon>Lactobacillales</taxon>
        <taxon>Enterococcaceae</taxon>
        <taxon>Enterococcus</taxon>
    </lineage>
</organism>
<feature type="domain" description="Response regulatory" evidence="2">
    <location>
        <begin position="3"/>
        <end position="121"/>
    </location>
</feature>
<evidence type="ECO:0000259" key="2">
    <source>
        <dbReference type="PROSITE" id="PS50110"/>
    </source>
</evidence>
<dbReference type="SUPFAM" id="SSF52172">
    <property type="entry name" value="CheY-like"/>
    <property type="match status" value="1"/>
</dbReference>
<dbReference type="InterPro" id="IPR046947">
    <property type="entry name" value="LytR-like"/>
</dbReference>
<reference evidence="4 5" key="1">
    <citation type="submission" date="2021-03" db="EMBL/GenBank/DDBJ databases">
        <title>Enterococcal diversity collection.</title>
        <authorList>
            <person name="Gilmore M.S."/>
            <person name="Schwartzman J."/>
            <person name="Van Tyne D."/>
            <person name="Martin M."/>
            <person name="Earl A.M."/>
            <person name="Manson A.L."/>
            <person name="Straub T."/>
            <person name="Salamzade R."/>
            <person name="Saavedra J."/>
            <person name="Lebreton F."/>
            <person name="Prichula J."/>
            <person name="Schaufler K."/>
            <person name="Gaca A."/>
            <person name="Sgardioli B."/>
            <person name="Wagenaar J."/>
            <person name="Strong T."/>
        </authorList>
    </citation>
    <scope>NUCLEOTIDE SEQUENCE [LARGE SCALE GENOMIC DNA]</scope>
    <source>
        <strain evidence="4 5">669A</strain>
    </source>
</reference>
<gene>
    <name evidence="4" type="ORF">JZO70_03870</name>
</gene>
<dbReference type="Pfam" id="PF00072">
    <property type="entry name" value="Response_reg"/>
    <property type="match status" value="1"/>
</dbReference>
<dbReference type="EMBL" id="JAFREM010000004">
    <property type="protein sequence ID" value="MBO1305285.1"/>
    <property type="molecule type" value="Genomic_DNA"/>
</dbReference>
<keyword evidence="5" id="KW-1185">Reference proteome</keyword>
<evidence type="ECO:0000313" key="5">
    <source>
        <dbReference type="Proteomes" id="UP000664601"/>
    </source>
</evidence>
<accession>A0ABS3L6R3</accession>
<evidence type="ECO:0000313" key="4">
    <source>
        <dbReference type="EMBL" id="MBO1305285.1"/>
    </source>
</evidence>
<sequence length="233" mass="27025">MIRIAICDDEQRLRKELRKVVERSLQLKGRDYQLQEFDCGEALLAELSAGSIDILFLDIEMGQLNGMDTARLLRKQAPETLLIFVTSHPDYVFQGYEVKALNYILKPYKEQKILEVLDAAIAELSEEPEQSFLVKHKGGQKRLLVQNICYFWSERRKIHVRTEEEVLTFYGKLNEIELEMPDCFVRIHNRYLVNINFVQETGTEYVSCAGQSLPLSRGNKQDLHVAFAKLLLE</sequence>
<dbReference type="InterPro" id="IPR011006">
    <property type="entry name" value="CheY-like_superfamily"/>
</dbReference>
<name>A0ABS3L6R3_9ENTE</name>